<reference evidence="1 2" key="1">
    <citation type="submission" date="2017-06" db="EMBL/GenBank/DDBJ databases">
        <title>Complete genome sequence of Paenibacillus donghaensis KCTC 13049T isolated from East Sea sediment, South Korea.</title>
        <authorList>
            <person name="Jung B.K."/>
            <person name="Hong S.-J."/>
            <person name="Shin J.-H."/>
        </authorList>
    </citation>
    <scope>NUCLEOTIDE SEQUENCE [LARGE SCALE GENOMIC DNA]</scope>
    <source>
        <strain evidence="1 2">KCTC 13049</strain>
    </source>
</reference>
<evidence type="ECO:0000313" key="1">
    <source>
        <dbReference type="EMBL" id="ASA22000.1"/>
    </source>
</evidence>
<keyword evidence="2" id="KW-1185">Reference proteome</keyword>
<dbReference type="KEGG" id="pdh:B9T62_15185"/>
<dbReference type="RefSeq" id="WP_087916005.1">
    <property type="nucleotide sequence ID" value="NZ_CP021780.1"/>
</dbReference>
<sequence>MVKTQLRITQLDTDQGPGNDSFQYYFTDTLILTGSVNKNTGALREISIIGGNDGTTKTAEDILTVASLMISSTQSNVSVEFGDEVIGKLGFYDKEVDLSKIDNSTIVNGIKYYVLALPSVGISFGASDSK</sequence>
<dbReference type="AlphaFoldDB" id="A0A2Z2KFV3"/>
<name>A0A2Z2KFV3_9BACL</name>
<protein>
    <submittedName>
        <fullName evidence="1">Uncharacterized protein</fullName>
    </submittedName>
</protein>
<dbReference type="Proteomes" id="UP000249890">
    <property type="component" value="Chromosome"/>
</dbReference>
<evidence type="ECO:0000313" key="2">
    <source>
        <dbReference type="Proteomes" id="UP000249890"/>
    </source>
</evidence>
<organism evidence="1 2">
    <name type="scientific">Paenibacillus donghaensis</name>
    <dbReference type="NCBI Taxonomy" id="414771"/>
    <lineage>
        <taxon>Bacteria</taxon>
        <taxon>Bacillati</taxon>
        <taxon>Bacillota</taxon>
        <taxon>Bacilli</taxon>
        <taxon>Bacillales</taxon>
        <taxon>Paenibacillaceae</taxon>
        <taxon>Paenibacillus</taxon>
    </lineage>
</organism>
<accession>A0A2Z2KFV3</accession>
<dbReference type="EMBL" id="CP021780">
    <property type="protein sequence ID" value="ASA22000.1"/>
    <property type="molecule type" value="Genomic_DNA"/>
</dbReference>
<gene>
    <name evidence="1" type="ORF">B9T62_15185</name>
</gene>
<proteinExistence type="predicted"/>